<reference evidence="2" key="2">
    <citation type="submission" date="2025-08" db="UniProtKB">
        <authorList>
            <consortium name="Ensembl"/>
        </authorList>
    </citation>
    <scope>IDENTIFICATION</scope>
</reference>
<dbReference type="Ensembl" id="ENSSMAT00000041879.1">
    <property type="protein sequence ID" value="ENSSMAP00000041798.1"/>
    <property type="gene ID" value="ENSSMAG00000030337.1"/>
</dbReference>
<dbReference type="InterPro" id="IPR013730">
    <property type="entry name" value="Fyv7/TAP26"/>
</dbReference>
<dbReference type="OrthoDB" id="5377144at2759"/>
<dbReference type="GeneID" id="118282918"/>
<name>A0A8D3C3E0_SCOMX</name>
<feature type="region of interest" description="Disordered" evidence="1">
    <location>
        <begin position="69"/>
        <end position="89"/>
    </location>
</feature>
<dbReference type="KEGG" id="smau:118282918"/>
<dbReference type="AlphaFoldDB" id="A0A8D3C3E0"/>
<reference evidence="2" key="1">
    <citation type="submission" date="2023-05" db="EMBL/GenBank/DDBJ databases">
        <title>High-quality long-read genome of Scophthalmus maximus.</title>
        <authorList>
            <person name="Lien S."/>
            <person name="Martinez P."/>
        </authorList>
    </citation>
    <scope>NUCLEOTIDE SEQUENCE [LARGE SCALE GENOMIC DNA]</scope>
</reference>
<feature type="compositionally biased region" description="Basic and acidic residues" evidence="1">
    <location>
        <begin position="120"/>
        <end position="134"/>
    </location>
</feature>
<feature type="compositionally biased region" description="Basic and acidic residues" evidence="1">
    <location>
        <begin position="198"/>
        <end position="226"/>
    </location>
</feature>
<feature type="region of interest" description="Disordered" evidence="1">
    <location>
        <begin position="103"/>
        <end position="226"/>
    </location>
</feature>
<evidence type="ECO:0000313" key="3">
    <source>
        <dbReference type="Proteomes" id="UP000694558"/>
    </source>
</evidence>
<dbReference type="GO" id="GO:0005634">
    <property type="term" value="C:nucleus"/>
    <property type="evidence" value="ECO:0007669"/>
    <property type="project" value="TreeGrafter"/>
</dbReference>
<dbReference type="Proteomes" id="UP000694558">
    <property type="component" value="Chromosome 2"/>
</dbReference>
<dbReference type="GeneTree" id="ENSGT00390000006546"/>
<dbReference type="PANTHER" id="PTHR15657:SF1">
    <property type="entry name" value="THYROID TRANSCRIPTION FACTOR 1-ASSOCIATED PROTEIN 26"/>
    <property type="match status" value="1"/>
</dbReference>
<dbReference type="PANTHER" id="PTHR15657">
    <property type="entry name" value="THYROID TRANSCRIPTION FACTOR 1-ASSOCIATED PROTEIN 26"/>
    <property type="match status" value="1"/>
</dbReference>
<organism evidence="2 3">
    <name type="scientific">Scophthalmus maximus</name>
    <name type="common">Turbot</name>
    <name type="synonym">Psetta maxima</name>
    <dbReference type="NCBI Taxonomy" id="52904"/>
    <lineage>
        <taxon>Eukaryota</taxon>
        <taxon>Metazoa</taxon>
        <taxon>Chordata</taxon>
        <taxon>Craniata</taxon>
        <taxon>Vertebrata</taxon>
        <taxon>Euteleostomi</taxon>
        <taxon>Actinopterygii</taxon>
        <taxon>Neopterygii</taxon>
        <taxon>Teleostei</taxon>
        <taxon>Neoteleostei</taxon>
        <taxon>Acanthomorphata</taxon>
        <taxon>Carangaria</taxon>
        <taxon>Pleuronectiformes</taxon>
        <taxon>Pleuronectoidei</taxon>
        <taxon>Scophthalmidae</taxon>
        <taxon>Scophthalmus</taxon>
    </lineage>
</organism>
<dbReference type="CTD" id="29080"/>
<protein>
    <submittedName>
        <fullName evidence="2">Coiled-coil domain containing 59</fullName>
    </submittedName>
</protein>
<proteinExistence type="predicted"/>
<dbReference type="RefSeq" id="XP_035460372.1">
    <property type="nucleotide sequence ID" value="XM_035604479.2"/>
</dbReference>
<dbReference type="Pfam" id="PF08524">
    <property type="entry name" value="rRNA_processing"/>
    <property type="match status" value="1"/>
</dbReference>
<evidence type="ECO:0000313" key="2">
    <source>
        <dbReference type="Ensembl" id="ENSSMAP00000041798.1"/>
    </source>
</evidence>
<dbReference type="PRINTS" id="PR01854">
    <property type="entry name" value="BR22PROTEIN"/>
</dbReference>
<evidence type="ECO:0000256" key="1">
    <source>
        <dbReference type="SAM" id="MobiDB-lite"/>
    </source>
</evidence>
<accession>A0A8D3C3E0</accession>
<gene>
    <name evidence="2" type="primary">CCDC59</name>
</gene>
<sequence length="269" mass="31559">MAPQTDRKMNRTTFKAKDGNWKKTKGNVQEFKKKRKWVPEHKVFEGSVAEGQGFAFKRKERVRHEYNKLLRKEKRRNPESTPLYKEEYPEHLRHLYLAEAKKLKQEAWTNRVNRSKLRLRGQESREETAEHGGGDDDDDDDDAAAAQQTEAADPDAEVPGGSDSVTGNPDPTAASEKESLPMSNRMRKKIQKKTSYQKTKEEFENMKEKRKQKKEEFLKNKQQKEDAIQKYKQKKMETFHMLSKKTKKGQPNLNLQMEYLLQKIQGTEK</sequence>